<gene>
    <name evidence="7" type="ORF">LEMA_P098070.1</name>
</gene>
<dbReference type="Gene3D" id="3.10.129.110">
    <property type="entry name" value="Polyketide synthase dehydratase"/>
    <property type="match status" value="1"/>
</dbReference>
<dbReference type="PROSITE" id="PS50075">
    <property type="entry name" value="CARRIER"/>
    <property type="match status" value="1"/>
</dbReference>
<dbReference type="PROSITE" id="PS52004">
    <property type="entry name" value="KS3_2"/>
    <property type="match status" value="1"/>
</dbReference>
<dbReference type="InterPro" id="IPR014031">
    <property type="entry name" value="Ketoacyl_synth_C"/>
</dbReference>
<feature type="region of interest" description="Disordered" evidence="4">
    <location>
        <begin position="112"/>
        <end position="136"/>
    </location>
</feature>
<feature type="domain" description="Carrier" evidence="5">
    <location>
        <begin position="581"/>
        <end position="662"/>
    </location>
</feature>
<dbReference type="GO" id="GO:0006633">
    <property type="term" value="P:fatty acid biosynthetic process"/>
    <property type="evidence" value="ECO:0007669"/>
    <property type="project" value="TreeGrafter"/>
</dbReference>
<reference evidence="8" key="1">
    <citation type="journal article" date="2011" name="Nat. Commun.">
        <title>Effector diversification within compartments of the Leptosphaeria maculans genome affected by Repeat-Induced Point mutations.</title>
        <authorList>
            <person name="Rouxel T."/>
            <person name="Grandaubert J."/>
            <person name="Hane J.K."/>
            <person name="Hoede C."/>
            <person name="van de Wouw A.P."/>
            <person name="Couloux A."/>
            <person name="Dominguez V."/>
            <person name="Anthouard V."/>
            <person name="Bally P."/>
            <person name="Bourras S."/>
            <person name="Cozijnsen A.J."/>
            <person name="Ciuffetti L.M."/>
            <person name="Degrave A."/>
            <person name="Dilmaghani A."/>
            <person name="Duret L."/>
            <person name="Fudal I."/>
            <person name="Goodwin S.B."/>
            <person name="Gout L."/>
            <person name="Glaser N."/>
            <person name="Linglin J."/>
            <person name="Kema G.H.J."/>
            <person name="Lapalu N."/>
            <person name="Lawrence C.B."/>
            <person name="May K."/>
            <person name="Meyer M."/>
            <person name="Ollivier B."/>
            <person name="Poulain J."/>
            <person name="Schoch C.L."/>
            <person name="Simon A."/>
            <person name="Spatafora J.W."/>
            <person name="Stachowiak A."/>
            <person name="Turgeon B.G."/>
            <person name="Tyler B.M."/>
            <person name="Vincent D."/>
            <person name="Weissenbach J."/>
            <person name="Amselem J."/>
            <person name="Quesneville H."/>
            <person name="Oliver R.P."/>
            <person name="Wincker P."/>
            <person name="Balesdent M.-H."/>
            <person name="Howlett B.J."/>
        </authorList>
    </citation>
    <scope>NUCLEOTIDE SEQUENCE [LARGE SCALE GENOMIC DNA]</scope>
    <source>
        <strain evidence="8">JN3 / isolate v23.1.3 / race Av1-4-5-6-7-8</strain>
    </source>
</reference>
<dbReference type="Pfam" id="PF00550">
    <property type="entry name" value="PP-binding"/>
    <property type="match status" value="1"/>
</dbReference>
<dbReference type="STRING" id="985895.E5A453"/>
<dbReference type="AlphaFoldDB" id="E5A453"/>
<dbReference type="InterPro" id="IPR020806">
    <property type="entry name" value="PKS_PP-bd"/>
</dbReference>
<dbReference type="PANTHER" id="PTHR43775">
    <property type="entry name" value="FATTY ACID SYNTHASE"/>
    <property type="match status" value="1"/>
</dbReference>
<dbReference type="SMART" id="SM01294">
    <property type="entry name" value="PKS_PP_betabranch"/>
    <property type="match status" value="1"/>
</dbReference>
<organism evidence="8">
    <name type="scientific">Leptosphaeria maculans (strain JN3 / isolate v23.1.3 / race Av1-4-5-6-7-8)</name>
    <name type="common">Blackleg fungus</name>
    <name type="synonym">Phoma lingam</name>
    <dbReference type="NCBI Taxonomy" id="985895"/>
    <lineage>
        <taxon>Eukaryota</taxon>
        <taxon>Fungi</taxon>
        <taxon>Dikarya</taxon>
        <taxon>Ascomycota</taxon>
        <taxon>Pezizomycotina</taxon>
        <taxon>Dothideomycetes</taxon>
        <taxon>Pleosporomycetidae</taxon>
        <taxon>Pleosporales</taxon>
        <taxon>Pleosporineae</taxon>
        <taxon>Leptosphaeriaceae</taxon>
        <taxon>Plenodomus</taxon>
        <taxon>Plenodomus lingam/Leptosphaeria maculans species complex</taxon>
    </lineage>
</organism>
<keyword evidence="8" id="KW-1185">Reference proteome</keyword>
<dbReference type="InterPro" id="IPR016039">
    <property type="entry name" value="Thiolase-like"/>
</dbReference>
<keyword evidence="1" id="KW-0596">Phosphopantetheine</keyword>
<dbReference type="GO" id="GO:0005737">
    <property type="term" value="C:cytoplasm"/>
    <property type="evidence" value="ECO:0007669"/>
    <property type="project" value="TreeGrafter"/>
</dbReference>
<name>E5A453_LEPMJ</name>
<dbReference type="GeneID" id="13286560"/>
<dbReference type="SUPFAM" id="SSF53474">
    <property type="entry name" value="alpha/beta-Hydrolases"/>
    <property type="match status" value="1"/>
</dbReference>
<dbReference type="PROSITE" id="PS00012">
    <property type="entry name" value="PHOSPHOPANTETHEINE"/>
    <property type="match status" value="1"/>
</dbReference>
<dbReference type="Pfam" id="PF02801">
    <property type="entry name" value="Ketoacyl-synt_C"/>
    <property type="match status" value="1"/>
</dbReference>
<dbReference type="GO" id="GO:0004312">
    <property type="term" value="F:fatty acid synthase activity"/>
    <property type="evidence" value="ECO:0007669"/>
    <property type="project" value="TreeGrafter"/>
</dbReference>
<dbReference type="InterPro" id="IPR029058">
    <property type="entry name" value="AB_hydrolase_fold"/>
</dbReference>
<dbReference type="SMART" id="SM00823">
    <property type="entry name" value="PKS_PP"/>
    <property type="match status" value="1"/>
</dbReference>
<keyword evidence="2" id="KW-0597">Phosphoprotein</keyword>
<dbReference type="Gene3D" id="3.40.47.10">
    <property type="match status" value="1"/>
</dbReference>
<feature type="region of interest" description="Disordered" evidence="4">
    <location>
        <begin position="743"/>
        <end position="769"/>
    </location>
</feature>
<feature type="region of interest" description="Disordered" evidence="4">
    <location>
        <begin position="251"/>
        <end position="272"/>
    </location>
</feature>
<dbReference type="InParanoid" id="E5A453"/>
<dbReference type="InterPro" id="IPR001031">
    <property type="entry name" value="Thioesterase"/>
</dbReference>
<evidence type="ECO:0000313" key="7">
    <source>
        <dbReference type="EMBL" id="CBX98398.1"/>
    </source>
</evidence>
<dbReference type="InterPro" id="IPR050091">
    <property type="entry name" value="PKS_NRPS_Biosynth_Enz"/>
</dbReference>
<dbReference type="InterPro" id="IPR042104">
    <property type="entry name" value="PKS_dehydratase_sf"/>
</dbReference>
<evidence type="ECO:0000256" key="1">
    <source>
        <dbReference type="ARBA" id="ARBA00022450"/>
    </source>
</evidence>
<evidence type="ECO:0000256" key="3">
    <source>
        <dbReference type="ARBA" id="ARBA00022679"/>
    </source>
</evidence>
<evidence type="ECO:0000259" key="6">
    <source>
        <dbReference type="PROSITE" id="PS52004"/>
    </source>
</evidence>
<dbReference type="EMBL" id="FP929133">
    <property type="protein sequence ID" value="CBX98398.1"/>
    <property type="molecule type" value="Genomic_DNA"/>
</dbReference>
<feature type="domain" description="Ketosynthase family 3 (KS3)" evidence="6">
    <location>
        <begin position="1"/>
        <end position="211"/>
    </location>
</feature>
<dbReference type="GO" id="GO:0005886">
    <property type="term" value="C:plasma membrane"/>
    <property type="evidence" value="ECO:0007669"/>
    <property type="project" value="TreeGrafter"/>
</dbReference>
<evidence type="ECO:0000259" key="5">
    <source>
        <dbReference type="PROSITE" id="PS50075"/>
    </source>
</evidence>
<sequence length="1062" mass="114174">MSTATKYGCLICEPGEFVGAVVLKRLEDAVADQDNILSVIAASARNDSGQASSMTHSNHRAQESLMGEVLRKARVDASEVSYVEMHGTGTQVGDLAEMTAVANRFGGWARGAGDGGEGWTSSGQPRRGRGRGRDGPLMVGSVKANVLPGLILPQAGLFNQKIENNFPDLDQLDIQIPTQLAPVQSRPGGTHTILINSFDASGGNGCLLIQEPPPLLSPPPPSQQAVSPEFNPGPDPRTRHVVVTSAKMAGAQPTSHASRIPPGQPQHPTRPSRLYDDCTYLGSITRYAPPGSRLGHKSHRPAPGRCCQCQQVLPTVAWVPICSPIALHFEIRRSSVFAWLSPLACLPFLHIIADSNCDESIQTAVQVQLAVITLEVALAALWAICGIKPAMVVDMLFLVGRRAQLIEERCEAGTYDAMLALAINGGEAILTHGSFIISPYWGDSLVHIAGSILDCNPKKPLSEVAMLQFFGSCDFLEPISAVKPYGVYARVGTPGNAPTLIDVWSLMEIIWSCNTAPSLERKQPISSAASASASLKRSTSLIPAVTAGLSPLAIYVQIKLEMEIQAGLFCQYPMIEHVAQALSSQHKKNLMAAILEALAAETGVDAAELDDSAYLPDLGVDSIMAIQIATAVQNATGVKIGATSLHGCPTDGDLRRFFADSADFSGFYRGKVASAVNPSPKPSPISHSSWEALQVTLATQESTETLRTTSPYELTHPRSRTTTPEMISNNASVVRTMIRSQSSTGLATKPQSNTQDSAINTTSSGTMGKPRVNMVLMHGQLNNNRPVYAVESPFLSCPEKSASGGEEVAGIMAEAISKQHKGPYLLADYSGGSILVYEAARQLLFADHEVQGLLLFDMAAPTVWHGKHPVARLEVLVEMMRQTMPLTCPPAQTVMTWCMRGVAERLDDAFQKKLADNGMSCDPVPNLMEEAEEWPFNAMVTPNKPLVPMGWDYMVGPLHCLSIDTDHFSMVSPPDTCLGVTADLSEEYRLSSLHNLDVQVPPFQWQWSRASSIRLYHVLSDADIDEFGANASTTMRLAALADQDIATESGSGVHEMNVKTYT</sequence>
<dbReference type="InterPro" id="IPR036736">
    <property type="entry name" value="ACP-like_sf"/>
</dbReference>
<dbReference type="VEuPathDB" id="FungiDB:LEMA_P098070.1"/>
<dbReference type="InterPro" id="IPR020841">
    <property type="entry name" value="PKS_Beta-ketoAc_synthase_dom"/>
</dbReference>
<dbReference type="Gene3D" id="1.10.1200.10">
    <property type="entry name" value="ACP-like"/>
    <property type="match status" value="1"/>
</dbReference>
<dbReference type="SUPFAM" id="SSF47336">
    <property type="entry name" value="ACP-like"/>
    <property type="match status" value="1"/>
</dbReference>
<dbReference type="OrthoDB" id="329835at2759"/>
<dbReference type="GO" id="GO:0031177">
    <property type="term" value="F:phosphopantetheine binding"/>
    <property type="evidence" value="ECO:0007669"/>
    <property type="project" value="InterPro"/>
</dbReference>
<accession>E5A453</accession>
<proteinExistence type="predicted"/>
<evidence type="ECO:0000256" key="2">
    <source>
        <dbReference type="ARBA" id="ARBA00022553"/>
    </source>
</evidence>
<dbReference type="HOGENOM" id="CLU_289027_0_0_1"/>
<dbReference type="PANTHER" id="PTHR43775:SF37">
    <property type="entry name" value="SI:DKEY-61P9.11"/>
    <property type="match status" value="1"/>
</dbReference>
<feature type="compositionally biased region" description="Polar residues" evidence="4">
    <location>
        <begin position="743"/>
        <end position="766"/>
    </location>
</feature>
<dbReference type="eggNOG" id="KOG1202">
    <property type="taxonomic scope" value="Eukaryota"/>
</dbReference>
<dbReference type="InterPro" id="IPR009081">
    <property type="entry name" value="PP-bd_ACP"/>
</dbReference>
<dbReference type="InterPro" id="IPR006162">
    <property type="entry name" value="Ppantetheine_attach_site"/>
</dbReference>
<keyword evidence="3" id="KW-0808">Transferase</keyword>
<evidence type="ECO:0000313" key="8">
    <source>
        <dbReference type="Proteomes" id="UP000002668"/>
    </source>
</evidence>
<evidence type="ECO:0000256" key="4">
    <source>
        <dbReference type="SAM" id="MobiDB-lite"/>
    </source>
</evidence>
<dbReference type="SMART" id="SM00825">
    <property type="entry name" value="PKS_KS"/>
    <property type="match status" value="1"/>
</dbReference>
<dbReference type="SUPFAM" id="SSF53901">
    <property type="entry name" value="Thiolase-like"/>
    <property type="match status" value="1"/>
</dbReference>
<dbReference type="Pfam" id="PF00975">
    <property type="entry name" value="Thioesterase"/>
    <property type="match status" value="1"/>
</dbReference>
<protein>
    <submittedName>
        <fullName evidence="7">Uncharacterized protein</fullName>
    </submittedName>
</protein>
<dbReference type="Proteomes" id="UP000002668">
    <property type="component" value="Genome"/>
</dbReference>
<dbReference type="Gene3D" id="3.40.50.1820">
    <property type="entry name" value="alpha/beta hydrolase"/>
    <property type="match status" value="1"/>
</dbReference>